<dbReference type="EC" id="2.7.13.3" evidence="2"/>
<dbReference type="InterPro" id="IPR003594">
    <property type="entry name" value="HATPase_dom"/>
</dbReference>
<accession>A0ABM7XAH2</accession>
<dbReference type="Gene3D" id="1.10.287.130">
    <property type="match status" value="1"/>
</dbReference>
<dbReference type="SMART" id="SM00448">
    <property type="entry name" value="REC"/>
    <property type="match status" value="1"/>
</dbReference>
<dbReference type="Proteomes" id="UP001162734">
    <property type="component" value="Chromosome"/>
</dbReference>
<dbReference type="SUPFAM" id="SSF52172">
    <property type="entry name" value="CheY-like"/>
    <property type="match status" value="1"/>
</dbReference>
<dbReference type="InterPro" id="IPR036890">
    <property type="entry name" value="HATPase_C_sf"/>
</dbReference>
<evidence type="ECO:0000256" key="4">
    <source>
        <dbReference type="ARBA" id="ARBA00022777"/>
    </source>
</evidence>
<dbReference type="RefSeq" id="WP_248346066.1">
    <property type="nucleotide sequence ID" value="NZ_AP025592.1"/>
</dbReference>
<dbReference type="PANTHER" id="PTHR43047:SF72">
    <property type="entry name" value="OSMOSENSING HISTIDINE PROTEIN KINASE SLN1"/>
    <property type="match status" value="1"/>
</dbReference>
<keyword evidence="3" id="KW-0808">Transferase</keyword>
<dbReference type="Pfam" id="PF00072">
    <property type="entry name" value="Response_reg"/>
    <property type="match status" value="1"/>
</dbReference>
<proteinExistence type="predicted"/>
<dbReference type="SMART" id="SM00387">
    <property type="entry name" value="HATPase_c"/>
    <property type="match status" value="1"/>
</dbReference>
<dbReference type="InterPro" id="IPR001789">
    <property type="entry name" value="Sig_transdc_resp-reg_receiver"/>
</dbReference>
<dbReference type="InterPro" id="IPR005467">
    <property type="entry name" value="His_kinase_dom"/>
</dbReference>
<comment type="catalytic activity">
    <reaction evidence="1">
        <text>ATP + protein L-histidine = ADP + protein N-phospho-L-histidine.</text>
        <dbReference type="EC" id="2.7.13.3"/>
    </reaction>
</comment>
<dbReference type="InterPro" id="IPR011006">
    <property type="entry name" value="CheY-like_superfamily"/>
</dbReference>
<dbReference type="EMBL" id="AP025592">
    <property type="protein sequence ID" value="BDG08815.1"/>
    <property type="molecule type" value="Genomic_DNA"/>
</dbReference>
<name>A0ABM7XAH2_9BACT</name>
<keyword evidence="5" id="KW-0597">Phosphoprotein</keyword>
<dbReference type="CDD" id="cd17569">
    <property type="entry name" value="REC_HupR-like"/>
    <property type="match status" value="1"/>
</dbReference>
<feature type="modified residue" description="4-aspartylphosphate" evidence="5">
    <location>
        <position position="70"/>
    </location>
</feature>
<dbReference type="PROSITE" id="PS50110">
    <property type="entry name" value="RESPONSE_REGULATORY"/>
    <property type="match status" value="1"/>
</dbReference>
<protein>
    <recommendedName>
        <fullName evidence="2">histidine kinase</fullName>
        <ecNumber evidence="2">2.7.13.3</ecNumber>
    </recommendedName>
</protein>
<evidence type="ECO:0000256" key="1">
    <source>
        <dbReference type="ARBA" id="ARBA00000085"/>
    </source>
</evidence>
<feature type="domain" description="Histidine kinase" evidence="6">
    <location>
        <begin position="188"/>
        <end position="396"/>
    </location>
</feature>
<evidence type="ECO:0000313" key="9">
    <source>
        <dbReference type="Proteomes" id="UP001162734"/>
    </source>
</evidence>
<evidence type="ECO:0000256" key="5">
    <source>
        <dbReference type="PROSITE-ProRule" id="PRU00169"/>
    </source>
</evidence>
<dbReference type="PROSITE" id="PS50109">
    <property type="entry name" value="HIS_KIN"/>
    <property type="match status" value="1"/>
</dbReference>
<dbReference type="Pfam" id="PF02518">
    <property type="entry name" value="HATPase_c"/>
    <property type="match status" value="1"/>
</dbReference>
<reference evidence="9" key="1">
    <citation type="journal article" date="2022" name="Int. J. Syst. Evol. Microbiol.">
        <title>Anaeromyxobacter oryzae sp. nov., Anaeromyxobacter diazotrophicus sp. nov. and Anaeromyxobacter paludicola sp. nov., isolated from paddy soils.</title>
        <authorList>
            <person name="Itoh H."/>
            <person name="Xu Z."/>
            <person name="Mise K."/>
            <person name="Masuda Y."/>
            <person name="Ushijima N."/>
            <person name="Hayakawa C."/>
            <person name="Shiratori Y."/>
            <person name="Senoo K."/>
        </authorList>
    </citation>
    <scope>NUCLEOTIDE SEQUENCE [LARGE SCALE GENOMIC DNA]</scope>
    <source>
        <strain evidence="9">Red630</strain>
    </source>
</reference>
<organism evidence="8 9">
    <name type="scientific">Anaeromyxobacter paludicola</name>
    <dbReference type="NCBI Taxonomy" id="2918171"/>
    <lineage>
        <taxon>Bacteria</taxon>
        <taxon>Pseudomonadati</taxon>
        <taxon>Myxococcota</taxon>
        <taxon>Myxococcia</taxon>
        <taxon>Myxococcales</taxon>
        <taxon>Cystobacterineae</taxon>
        <taxon>Anaeromyxobacteraceae</taxon>
        <taxon>Anaeromyxobacter</taxon>
    </lineage>
</organism>
<sequence length="398" mass="43532">MDERSVAVLVERFGVGTSRSRGVLVVDDEPFNVQVLRVLLEDRWVVHAAASGEEALRISERVPLDVVVTDQRMPGMTGVELLERLRERGHDAAGVVITGFADMQALERAINRARAFRFLRKPWEPADVLQAVEQAADQVAQRRTISKLVELLARRSDELQASLDRLGEQQRMLLDLERLGTIGQLTAGVTHDLKNVIVGLRAAEWEMSQTTVSPELRETLTACLAGVDDLSRTLSSLHGYARGGLGVQLAPLDPGQVVSDALAIARMDRLYRLRDVVSEVAPGLPPVRADRQKLTQVLVNLVRNALQATQGRAQVRVLAQRRDGGVELAVEDQGPGVAPELRERLFQPFASSKGQEGLGLGLYMARLIVESHQGRIGVSERPGGGARFEVSLPVVTEA</sequence>
<evidence type="ECO:0000256" key="2">
    <source>
        <dbReference type="ARBA" id="ARBA00012438"/>
    </source>
</evidence>
<dbReference type="GO" id="GO:0016301">
    <property type="term" value="F:kinase activity"/>
    <property type="evidence" value="ECO:0007669"/>
    <property type="project" value="UniProtKB-KW"/>
</dbReference>
<keyword evidence="4 8" id="KW-0418">Kinase</keyword>
<dbReference type="Gene3D" id="3.40.50.2300">
    <property type="match status" value="1"/>
</dbReference>
<dbReference type="SUPFAM" id="SSF55874">
    <property type="entry name" value="ATPase domain of HSP90 chaperone/DNA topoisomerase II/histidine kinase"/>
    <property type="match status" value="1"/>
</dbReference>
<keyword evidence="9" id="KW-1185">Reference proteome</keyword>
<dbReference type="Gene3D" id="3.30.565.10">
    <property type="entry name" value="Histidine kinase-like ATPase, C-terminal domain"/>
    <property type="match status" value="1"/>
</dbReference>
<dbReference type="CDD" id="cd00075">
    <property type="entry name" value="HATPase"/>
    <property type="match status" value="1"/>
</dbReference>
<dbReference type="PRINTS" id="PR00344">
    <property type="entry name" value="BCTRLSENSOR"/>
</dbReference>
<dbReference type="PANTHER" id="PTHR43047">
    <property type="entry name" value="TWO-COMPONENT HISTIDINE PROTEIN KINASE"/>
    <property type="match status" value="1"/>
</dbReference>
<evidence type="ECO:0000256" key="3">
    <source>
        <dbReference type="ARBA" id="ARBA00022679"/>
    </source>
</evidence>
<feature type="domain" description="Response regulatory" evidence="7">
    <location>
        <begin position="22"/>
        <end position="136"/>
    </location>
</feature>
<evidence type="ECO:0000313" key="8">
    <source>
        <dbReference type="EMBL" id="BDG08815.1"/>
    </source>
</evidence>
<dbReference type="InterPro" id="IPR004358">
    <property type="entry name" value="Sig_transdc_His_kin-like_C"/>
</dbReference>
<gene>
    <name evidence="8" type="ORF">AMPC_19280</name>
</gene>
<evidence type="ECO:0000259" key="7">
    <source>
        <dbReference type="PROSITE" id="PS50110"/>
    </source>
</evidence>
<evidence type="ECO:0000259" key="6">
    <source>
        <dbReference type="PROSITE" id="PS50109"/>
    </source>
</evidence>